<dbReference type="AlphaFoldDB" id="A0AAX4K0C9"/>
<evidence type="ECO:0000256" key="1">
    <source>
        <dbReference type="SAM" id="MobiDB-lite"/>
    </source>
</evidence>
<sequence>MSSRTTFIISAILASLVGPAQAQNTVTSGNGAQTYQCPSDPSVIPAFSNGICQSITFTSTSGTTWLNTQEVVSVTYSNAPNSYYSSGAGDITLTCLWQDPASPSNTIRCLCRGGAATGDQFAQPISIYTGTAYTETCPTIQSDKPQPSPGLNYKKKRQTQKTPEGSGQIACPTVGNEYYLGAVSYTSRTDGNIAPVYQCQYRSLTDPTESTKICNYNNYGYSNTNDVGLCPDHLCENVQPITRRRKRNSFFDLPQPSDQRQTTREEILARQKKR</sequence>
<keyword evidence="4" id="KW-1185">Reference proteome</keyword>
<feature type="chain" id="PRO_5043746836" description="Ig-like domain-containing protein" evidence="2">
    <location>
        <begin position="23"/>
        <end position="274"/>
    </location>
</feature>
<feature type="region of interest" description="Disordered" evidence="1">
    <location>
        <begin position="138"/>
        <end position="168"/>
    </location>
</feature>
<accession>A0AAX4K0C9</accession>
<organism evidence="3 4">
    <name type="scientific">Kwoniella dendrophila CBS 6074</name>
    <dbReference type="NCBI Taxonomy" id="1295534"/>
    <lineage>
        <taxon>Eukaryota</taxon>
        <taxon>Fungi</taxon>
        <taxon>Dikarya</taxon>
        <taxon>Basidiomycota</taxon>
        <taxon>Agaricomycotina</taxon>
        <taxon>Tremellomycetes</taxon>
        <taxon>Tremellales</taxon>
        <taxon>Cryptococcaceae</taxon>
        <taxon>Kwoniella</taxon>
    </lineage>
</organism>
<feature type="signal peptide" evidence="2">
    <location>
        <begin position="1"/>
        <end position="22"/>
    </location>
</feature>
<name>A0AAX4K0C9_9TREE</name>
<protein>
    <recommendedName>
        <fullName evidence="5">Ig-like domain-containing protein</fullName>
    </recommendedName>
</protein>
<gene>
    <name evidence="3" type="ORF">L201_005163</name>
</gene>
<dbReference type="EMBL" id="CP144103">
    <property type="protein sequence ID" value="WWC90230.1"/>
    <property type="molecule type" value="Genomic_DNA"/>
</dbReference>
<evidence type="ECO:0000313" key="4">
    <source>
        <dbReference type="Proteomes" id="UP001355207"/>
    </source>
</evidence>
<dbReference type="RefSeq" id="XP_066076993.1">
    <property type="nucleotide sequence ID" value="XM_066220896.1"/>
</dbReference>
<proteinExistence type="predicted"/>
<feature type="region of interest" description="Disordered" evidence="1">
    <location>
        <begin position="246"/>
        <end position="274"/>
    </location>
</feature>
<dbReference type="GeneID" id="91095833"/>
<evidence type="ECO:0000256" key="2">
    <source>
        <dbReference type="SAM" id="SignalP"/>
    </source>
</evidence>
<dbReference type="Proteomes" id="UP001355207">
    <property type="component" value="Chromosome 6"/>
</dbReference>
<evidence type="ECO:0008006" key="5">
    <source>
        <dbReference type="Google" id="ProtNLM"/>
    </source>
</evidence>
<keyword evidence="2" id="KW-0732">Signal</keyword>
<feature type="compositionally biased region" description="Basic and acidic residues" evidence="1">
    <location>
        <begin position="261"/>
        <end position="274"/>
    </location>
</feature>
<reference evidence="3 4" key="1">
    <citation type="submission" date="2024-01" db="EMBL/GenBank/DDBJ databases">
        <title>Comparative genomics of Cryptococcus and Kwoniella reveals pathogenesis evolution and contrasting modes of karyotype evolution via chromosome fusion or intercentromeric recombination.</title>
        <authorList>
            <person name="Coelho M.A."/>
            <person name="David-Palma M."/>
            <person name="Shea T."/>
            <person name="Bowers K."/>
            <person name="McGinley-Smith S."/>
            <person name="Mohammad A.W."/>
            <person name="Gnirke A."/>
            <person name="Yurkov A.M."/>
            <person name="Nowrousian M."/>
            <person name="Sun S."/>
            <person name="Cuomo C.A."/>
            <person name="Heitman J."/>
        </authorList>
    </citation>
    <scope>NUCLEOTIDE SEQUENCE [LARGE SCALE GENOMIC DNA]</scope>
    <source>
        <strain evidence="3 4">CBS 6074</strain>
    </source>
</reference>
<evidence type="ECO:0000313" key="3">
    <source>
        <dbReference type="EMBL" id="WWC90230.1"/>
    </source>
</evidence>